<evidence type="ECO:0000256" key="1">
    <source>
        <dbReference type="SAM" id="MobiDB-lite"/>
    </source>
</evidence>
<feature type="compositionally biased region" description="Basic and acidic residues" evidence="1">
    <location>
        <begin position="110"/>
        <end position="150"/>
    </location>
</feature>
<feature type="region of interest" description="Disordered" evidence="1">
    <location>
        <begin position="1"/>
        <end position="26"/>
    </location>
</feature>
<organism evidence="2 3">
    <name type="scientific">Cinchona calisaya</name>
    <dbReference type="NCBI Taxonomy" id="153742"/>
    <lineage>
        <taxon>Eukaryota</taxon>
        <taxon>Viridiplantae</taxon>
        <taxon>Streptophyta</taxon>
        <taxon>Embryophyta</taxon>
        <taxon>Tracheophyta</taxon>
        <taxon>Spermatophyta</taxon>
        <taxon>Magnoliopsida</taxon>
        <taxon>eudicotyledons</taxon>
        <taxon>Gunneridae</taxon>
        <taxon>Pentapetalae</taxon>
        <taxon>asterids</taxon>
        <taxon>lamiids</taxon>
        <taxon>Gentianales</taxon>
        <taxon>Rubiaceae</taxon>
        <taxon>Cinchonoideae</taxon>
        <taxon>Cinchoneae</taxon>
        <taxon>Cinchona</taxon>
    </lineage>
</organism>
<sequence length="199" mass="22120">MEEWDKNEVSDDVDADDNEESTEYFSNLVSGPYMHIFLENLRRDIQKSAKNGKKKTSSRRWDDDQDVEPPKHEPPPKPLRAENLKSAMKTKKDKLVVNKGQRRKNSRNYWPKEEGDKGSAGEGGGIDRRHKDFDKNKGKKNGLKEGDRQNTKGAAAGGEGECKKKSQKNQHKGGAVKGAAGGDVGRGGADKDRKKQGCL</sequence>
<gene>
    <name evidence="2" type="ORF">ACH5RR_036393</name>
</gene>
<dbReference type="Proteomes" id="UP001630127">
    <property type="component" value="Unassembled WGS sequence"/>
</dbReference>
<feature type="region of interest" description="Disordered" evidence="1">
    <location>
        <begin position="47"/>
        <end position="199"/>
    </location>
</feature>
<accession>A0ABD2Y335</accession>
<name>A0ABD2Y335_9GENT</name>
<feature type="compositionally biased region" description="Gly residues" evidence="1">
    <location>
        <begin position="175"/>
        <end position="187"/>
    </location>
</feature>
<comment type="caution">
    <text evidence="2">The sequence shown here is derived from an EMBL/GenBank/DDBJ whole genome shotgun (WGS) entry which is preliminary data.</text>
</comment>
<evidence type="ECO:0000313" key="3">
    <source>
        <dbReference type="Proteomes" id="UP001630127"/>
    </source>
</evidence>
<reference evidence="2 3" key="1">
    <citation type="submission" date="2024-11" db="EMBL/GenBank/DDBJ databases">
        <title>A near-complete genome assembly of Cinchona calisaya.</title>
        <authorList>
            <person name="Lian D.C."/>
            <person name="Zhao X.W."/>
            <person name="Wei L."/>
        </authorList>
    </citation>
    <scope>NUCLEOTIDE SEQUENCE [LARGE SCALE GENOMIC DNA]</scope>
    <source>
        <tissue evidence="2">Nenye</tissue>
    </source>
</reference>
<feature type="compositionally biased region" description="Basic and acidic residues" evidence="1">
    <location>
        <begin position="188"/>
        <end position="199"/>
    </location>
</feature>
<keyword evidence="3" id="KW-1185">Reference proteome</keyword>
<proteinExistence type="predicted"/>
<dbReference type="AlphaFoldDB" id="A0ABD2Y335"/>
<dbReference type="EMBL" id="JBJUIK010000015">
    <property type="protein sequence ID" value="KAL3501944.1"/>
    <property type="molecule type" value="Genomic_DNA"/>
</dbReference>
<feature type="compositionally biased region" description="Basic and acidic residues" evidence="1">
    <location>
        <begin position="68"/>
        <end position="83"/>
    </location>
</feature>
<evidence type="ECO:0000313" key="2">
    <source>
        <dbReference type="EMBL" id="KAL3501944.1"/>
    </source>
</evidence>
<feature type="compositionally biased region" description="Acidic residues" evidence="1">
    <location>
        <begin position="10"/>
        <end position="22"/>
    </location>
</feature>
<protein>
    <submittedName>
        <fullName evidence="2">Uncharacterized protein</fullName>
    </submittedName>
</protein>